<feature type="domain" description="Cupin type-2" evidence="1">
    <location>
        <begin position="47"/>
        <end position="107"/>
    </location>
</feature>
<dbReference type="Pfam" id="PF07883">
    <property type="entry name" value="Cupin_2"/>
    <property type="match status" value="1"/>
</dbReference>
<dbReference type="PANTHER" id="PTHR36440:SF1">
    <property type="entry name" value="PUTATIVE (AFU_ORTHOLOGUE AFUA_8G07350)-RELATED"/>
    <property type="match status" value="1"/>
</dbReference>
<dbReference type="STRING" id="1075417.SAMN05421823_107277"/>
<proteinExistence type="predicted"/>
<dbReference type="Proteomes" id="UP000198510">
    <property type="component" value="Unassembled WGS sequence"/>
</dbReference>
<dbReference type="Gene3D" id="2.60.120.10">
    <property type="entry name" value="Jelly Rolls"/>
    <property type="match status" value="1"/>
</dbReference>
<dbReference type="SUPFAM" id="SSF51182">
    <property type="entry name" value="RmlC-like cupins"/>
    <property type="match status" value="1"/>
</dbReference>
<dbReference type="AlphaFoldDB" id="A0A1G9M5G8"/>
<dbReference type="InterPro" id="IPR011051">
    <property type="entry name" value="RmlC_Cupin_sf"/>
</dbReference>
<gene>
    <name evidence="2" type="ORF">SAMN05421823_107277</name>
</gene>
<dbReference type="InterPro" id="IPR013096">
    <property type="entry name" value="Cupin_2"/>
</dbReference>
<keyword evidence="3" id="KW-1185">Reference proteome</keyword>
<organism evidence="2 3">
    <name type="scientific">Catalinimonas alkaloidigena</name>
    <dbReference type="NCBI Taxonomy" id="1075417"/>
    <lineage>
        <taxon>Bacteria</taxon>
        <taxon>Pseudomonadati</taxon>
        <taxon>Bacteroidota</taxon>
        <taxon>Cytophagia</taxon>
        <taxon>Cytophagales</taxon>
        <taxon>Catalimonadaceae</taxon>
        <taxon>Catalinimonas</taxon>
    </lineage>
</organism>
<dbReference type="PANTHER" id="PTHR36440">
    <property type="entry name" value="PUTATIVE (AFU_ORTHOLOGUE AFUA_8G07350)-RELATED"/>
    <property type="match status" value="1"/>
</dbReference>
<dbReference type="InterPro" id="IPR053146">
    <property type="entry name" value="QDO-like"/>
</dbReference>
<dbReference type="EMBL" id="FNFO01000007">
    <property type="protein sequence ID" value="SDL69542.1"/>
    <property type="molecule type" value="Genomic_DNA"/>
</dbReference>
<reference evidence="2 3" key="1">
    <citation type="submission" date="2016-10" db="EMBL/GenBank/DDBJ databases">
        <authorList>
            <person name="de Groot N.N."/>
        </authorList>
    </citation>
    <scope>NUCLEOTIDE SEQUENCE [LARGE SCALE GENOMIC DNA]</scope>
    <source>
        <strain evidence="2 3">DSM 25186</strain>
    </source>
</reference>
<sequence>MRRNLLLNRIYMKILLPHTIENTTGEKITFLRITVKDGVEYLEGENEVQPNAGPPMHVHYQQDESFTVMAGKLGYQTWGQEKKYAGPGETVLFKAGVPHKFWNAGPDLLHCTGYISPAGNLDYFLTQLFQSSKENGGRPGIFDAAFLLNRYKSEFGLLEIPQVVQKTLFPGALLLGKLLGKYKKFKEAPPAM</sequence>
<dbReference type="CDD" id="cd02208">
    <property type="entry name" value="cupin_RmlC-like"/>
    <property type="match status" value="1"/>
</dbReference>
<evidence type="ECO:0000259" key="1">
    <source>
        <dbReference type="Pfam" id="PF07883"/>
    </source>
</evidence>
<dbReference type="InterPro" id="IPR014710">
    <property type="entry name" value="RmlC-like_jellyroll"/>
</dbReference>
<evidence type="ECO:0000313" key="3">
    <source>
        <dbReference type="Proteomes" id="UP000198510"/>
    </source>
</evidence>
<evidence type="ECO:0000313" key="2">
    <source>
        <dbReference type="EMBL" id="SDL69542.1"/>
    </source>
</evidence>
<accession>A0A1G9M5G8</accession>
<name>A0A1G9M5G8_9BACT</name>
<protein>
    <submittedName>
        <fullName evidence="2">Cupin domain-containing protein</fullName>
    </submittedName>
</protein>